<reference evidence="1" key="1">
    <citation type="submission" date="2021-02" db="EMBL/GenBank/DDBJ databases">
        <title>Infant gut strain persistence is associated with maternal origin, phylogeny, and functional potential including surface adhesion and iron acquisition.</title>
        <authorList>
            <person name="Lou Y.C."/>
        </authorList>
    </citation>
    <scope>NUCLEOTIDE SEQUENCE</scope>
    <source>
        <strain evidence="1">L3_106_000M1_dasL3_106_000M1_concoct_15</strain>
    </source>
</reference>
<dbReference type="Proteomes" id="UP000754226">
    <property type="component" value="Unassembled WGS sequence"/>
</dbReference>
<organism evidence="1 2">
    <name type="scientific">Acidaminococcus intestini</name>
    <dbReference type="NCBI Taxonomy" id="187327"/>
    <lineage>
        <taxon>Bacteria</taxon>
        <taxon>Bacillati</taxon>
        <taxon>Bacillota</taxon>
        <taxon>Negativicutes</taxon>
        <taxon>Acidaminococcales</taxon>
        <taxon>Acidaminococcaceae</taxon>
        <taxon>Acidaminococcus</taxon>
    </lineage>
</organism>
<evidence type="ECO:0000313" key="2">
    <source>
        <dbReference type="Proteomes" id="UP000754226"/>
    </source>
</evidence>
<dbReference type="EMBL" id="JAGZCZ010000005">
    <property type="protein sequence ID" value="MBS5519810.1"/>
    <property type="molecule type" value="Genomic_DNA"/>
</dbReference>
<dbReference type="RefSeq" id="WP_016459378.1">
    <property type="nucleotide sequence ID" value="NZ_CAUEXV010000008.1"/>
</dbReference>
<sequence>MSVNVIPEVINDMRVYLDGADDMIGCKEFKLPELAALTADVEGIGIAGKIEAPIEGHFDSLEAELTWQLPTKTSTRLVAGTTVSLDAYADLQSYDGGASAYAHDSYHVVIRGRVKSHDPGTLKAGEAMESKTTIECHYIKISIGDSELCEIDKFGFKSVVGGVDLLEQVRRNIGM</sequence>
<proteinExistence type="predicted"/>
<accession>A0A943EK57</accession>
<evidence type="ECO:0000313" key="1">
    <source>
        <dbReference type="EMBL" id="MBS5519810.1"/>
    </source>
</evidence>
<dbReference type="Pfam" id="PF04985">
    <property type="entry name" value="Phage_tube"/>
    <property type="match status" value="1"/>
</dbReference>
<name>A0A943EK57_9FIRM</name>
<dbReference type="InterPro" id="IPR006498">
    <property type="entry name" value="Tail_tube"/>
</dbReference>
<protein>
    <submittedName>
        <fullName evidence="1">Phage major tail tube protein</fullName>
    </submittedName>
</protein>
<gene>
    <name evidence="1" type="ORF">KHX13_05705</name>
</gene>
<comment type="caution">
    <text evidence="1">The sequence shown here is derived from an EMBL/GenBank/DDBJ whole genome shotgun (WGS) entry which is preliminary data.</text>
</comment>
<dbReference type="AlphaFoldDB" id="A0A943EK57"/>